<evidence type="ECO:0000313" key="3">
    <source>
        <dbReference type="EMBL" id="SFN72483.1"/>
    </source>
</evidence>
<dbReference type="Pfam" id="PF01051">
    <property type="entry name" value="Rep3_N"/>
    <property type="match status" value="1"/>
</dbReference>
<dbReference type="OrthoDB" id="3035199at2"/>
<proteinExistence type="inferred from homology"/>
<dbReference type="Proteomes" id="UP000199149">
    <property type="component" value="Unassembled WGS sequence"/>
</dbReference>
<dbReference type="Pfam" id="PF21205">
    <property type="entry name" value="Rep3_C"/>
    <property type="match status" value="1"/>
</dbReference>
<dbReference type="Gene3D" id="1.10.10.10">
    <property type="entry name" value="Winged helix-like DNA-binding domain superfamily/Winged helix DNA-binding domain"/>
    <property type="match status" value="2"/>
</dbReference>
<dbReference type="RefSeq" id="WP_092910665.1">
    <property type="nucleotide sequence ID" value="NZ_FOUZ01000028.1"/>
</dbReference>
<dbReference type="EMBL" id="FOUZ01000028">
    <property type="protein sequence ID" value="SFN72483.1"/>
    <property type="molecule type" value="Genomic_DNA"/>
</dbReference>
<accession>A0A1I5BCQ3</accession>
<dbReference type="GO" id="GO:0003887">
    <property type="term" value="F:DNA-directed DNA polymerase activity"/>
    <property type="evidence" value="ECO:0007669"/>
    <property type="project" value="InterPro"/>
</dbReference>
<evidence type="ECO:0000256" key="1">
    <source>
        <dbReference type="ARBA" id="ARBA00038283"/>
    </source>
</evidence>
<evidence type="ECO:0000313" key="4">
    <source>
        <dbReference type="Proteomes" id="UP000199149"/>
    </source>
</evidence>
<dbReference type="AlphaFoldDB" id="A0A1I5BCQ3"/>
<protein>
    <submittedName>
        <fullName evidence="3">Initiator Replication protein</fullName>
    </submittedName>
</protein>
<dbReference type="InterPro" id="IPR036388">
    <property type="entry name" value="WH-like_DNA-bd_sf"/>
</dbReference>
<reference evidence="4" key="1">
    <citation type="submission" date="2016-10" db="EMBL/GenBank/DDBJ databases">
        <authorList>
            <person name="Varghese N."/>
            <person name="Submissions S."/>
        </authorList>
    </citation>
    <scope>NUCLEOTIDE SEQUENCE [LARGE SCALE GENOMIC DNA]</scope>
    <source>
        <strain evidence="4">XJ109</strain>
    </source>
</reference>
<comment type="similarity">
    <text evidence="1">Belongs to the initiator RepB protein family.</text>
</comment>
<evidence type="ECO:0000259" key="2">
    <source>
        <dbReference type="Pfam" id="PF01051"/>
    </source>
</evidence>
<gene>
    <name evidence="3" type="ORF">SAMN05421738_1287</name>
</gene>
<feature type="domain" description="Initiator Rep protein WH1" evidence="2">
    <location>
        <begin position="10"/>
        <end position="166"/>
    </location>
</feature>
<name>A0A1I5BCQ3_9FLAO</name>
<dbReference type="GO" id="GO:0006270">
    <property type="term" value="P:DNA replication initiation"/>
    <property type="evidence" value="ECO:0007669"/>
    <property type="project" value="InterPro"/>
</dbReference>
<organism evidence="3 4">
    <name type="scientific">Algoriella xinjiangensis</name>
    <dbReference type="NCBI Taxonomy" id="684065"/>
    <lineage>
        <taxon>Bacteria</taxon>
        <taxon>Pseudomonadati</taxon>
        <taxon>Bacteroidota</taxon>
        <taxon>Flavobacteriia</taxon>
        <taxon>Flavobacteriales</taxon>
        <taxon>Weeksellaceae</taxon>
        <taxon>Algoriella</taxon>
    </lineage>
</organism>
<dbReference type="InterPro" id="IPR036390">
    <property type="entry name" value="WH_DNA-bd_sf"/>
</dbReference>
<sequence>MSITIKNKEVLQSYILTTAKYDFSVYEKRILYRIIELNQNLLEGKKLNDRYQVNNTLFKSKEYVMPISAFLTTEDSKTDKNHSRIKKALKGLQQKIIEYEDDEAYRSAGIIFNVEINKTRADNVTFYVADFIYQTLMDFSKGYRKYELKVAMQFESIYAMRFYELFSSQKTPINYSIDRLKEMFGITDKYKETKDFIKYVIVSAKKELDKCSPYTFHYETMKTGRKITSIHFVPIYQPQFEDENIKKNNLNKQMSNRWFISKNIEEYLVHNFDFNERELNNNLNLFESIYKHFSEEETLDFLAEIREPSAYAENRKGFIIGALKKKVEKKFEELYLK</sequence>
<keyword evidence="4" id="KW-1185">Reference proteome</keyword>
<dbReference type="InterPro" id="IPR000525">
    <property type="entry name" value="Initiator_Rep_WH1"/>
</dbReference>
<dbReference type="SUPFAM" id="SSF46785">
    <property type="entry name" value="Winged helix' DNA-binding domain"/>
    <property type="match status" value="2"/>
</dbReference>